<dbReference type="SUPFAM" id="SSF103473">
    <property type="entry name" value="MFS general substrate transporter"/>
    <property type="match status" value="1"/>
</dbReference>
<comment type="subcellular location">
    <subcellularLocation>
        <location evidence="1">Membrane</location>
        <topology evidence="1">Multi-pass membrane protein</topology>
    </subcellularLocation>
</comment>
<feature type="transmembrane region" description="Helical" evidence="6">
    <location>
        <begin position="178"/>
        <end position="197"/>
    </location>
</feature>
<evidence type="ECO:0000256" key="2">
    <source>
        <dbReference type="ARBA" id="ARBA00022448"/>
    </source>
</evidence>
<dbReference type="Gene3D" id="1.20.1250.20">
    <property type="entry name" value="MFS general substrate transporter like domains"/>
    <property type="match status" value="1"/>
</dbReference>
<dbReference type="PROSITE" id="PS50850">
    <property type="entry name" value="MFS"/>
    <property type="match status" value="1"/>
</dbReference>
<dbReference type="InterPro" id="IPR020846">
    <property type="entry name" value="MFS_dom"/>
</dbReference>
<evidence type="ECO:0000259" key="7">
    <source>
        <dbReference type="PROSITE" id="PS50850"/>
    </source>
</evidence>
<reference evidence="8" key="1">
    <citation type="journal article" date="2014" name="Int. J. Syst. Evol. Microbiol.">
        <title>Complete genome of a new Firmicutes species belonging to the dominant human colonic microbiota ('Ruminococcus bicirculans') reveals two chromosomes and a selective capacity to utilize plant glucans.</title>
        <authorList>
            <consortium name="NISC Comparative Sequencing Program"/>
            <person name="Wegmann U."/>
            <person name="Louis P."/>
            <person name="Goesmann A."/>
            <person name="Henrissat B."/>
            <person name="Duncan S.H."/>
            <person name="Flint H.J."/>
        </authorList>
    </citation>
    <scope>NUCLEOTIDE SEQUENCE</scope>
    <source>
        <strain evidence="8">NBRC 108216</strain>
    </source>
</reference>
<dbReference type="InterPro" id="IPR011701">
    <property type="entry name" value="MFS"/>
</dbReference>
<dbReference type="PANTHER" id="PTHR23505">
    <property type="entry name" value="SPINSTER"/>
    <property type="match status" value="1"/>
</dbReference>
<evidence type="ECO:0000313" key="8">
    <source>
        <dbReference type="EMBL" id="GLQ19286.1"/>
    </source>
</evidence>
<feature type="transmembrane region" description="Helical" evidence="6">
    <location>
        <begin position="306"/>
        <end position="326"/>
    </location>
</feature>
<feature type="transmembrane region" description="Helical" evidence="6">
    <location>
        <begin position="144"/>
        <end position="166"/>
    </location>
</feature>
<keyword evidence="2" id="KW-0813">Transport</keyword>
<evidence type="ECO:0000256" key="3">
    <source>
        <dbReference type="ARBA" id="ARBA00022692"/>
    </source>
</evidence>
<feature type="domain" description="Major facilitator superfamily (MFS) profile" evidence="7">
    <location>
        <begin position="18"/>
        <end position="429"/>
    </location>
</feature>
<keyword evidence="4 6" id="KW-1133">Transmembrane helix</keyword>
<accession>A0ABQ5UVI5</accession>
<evidence type="ECO:0000256" key="1">
    <source>
        <dbReference type="ARBA" id="ARBA00004141"/>
    </source>
</evidence>
<dbReference type="Proteomes" id="UP001161390">
    <property type="component" value="Unassembled WGS sequence"/>
</dbReference>
<feature type="transmembrane region" description="Helical" evidence="6">
    <location>
        <begin position="55"/>
        <end position="77"/>
    </location>
</feature>
<proteinExistence type="predicted"/>
<dbReference type="RefSeq" id="WP_284369040.1">
    <property type="nucleotide sequence ID" value="NZ_BSNJ01000001.1"/>
</dbReference>
<feature type="transmembrane region" description="Helical" evidence="6">
    <location>
        <begin position="369"/>
        <end position="394"/>
    </location>
</feature>
<evidence type="ECO:0000256" key="5">
    <source>
        <dbReference type="ARBA" id="ARBA00023136"/>
    </source>
</evidence>
<dbReference type="InterPro" id="IPR044770">
    <property type="entry name" value="MFS_spinster-like"/>
</dbReference>
<dbReference type="CDD" id="cd17328">
    <property type="entry name" value="MFS_spinster_like"/>
    <property type="match status" value="1"/>
</dbReference>
<keyword evidence="3 6" id="KW-0812">Transmembrane</keyword>
<dbReference type="InterPro" id="IPR036259">
    <property type="entry name" value="MFS_trans_sf"/>
</dbReference>
<reference evidence="8" key="2">
    <citation type="submission" date="2023-01" db="EMBL/GenBank/DDBJ databases">
        <title>Draft genome sequence of Algimonas porphyrae strain NBRC 108216.</title>
        <authorList>
            <person name="Sun Q."/>
            <person name="Mori K."/>
        </authorList>
    </citation>
    <scope>NUCLEOTIDE SEQUENCE</scope>
    <source>
        <strain evidence="8">NBRC 108216</strain>
    </source>
</reference>
<organism evidence="8 9">
    <name type="scientific">Algimonas porphyrae</name>
    <dbReference type="NCBI Taxonomy" id="1128113"/>
    <lineage>
        <taxon>Bacteria</taxon>
        <taxon>Pseudomonadati</taxon>
        <taxon>Pseudomonadota</taxon>
        <taxon>Alphaproteobacteria</taxon>
        <taxon>Maricaulales</taxon>
        <taxon>Robiginitomaculaceae</taxon>
        <taxon>Algimonas</taxon>
    </lineage>
</organism>
<sequence>MTDPQPPRQPRSRYRTYVLLLLTLVYGFNFIDRQIVGILAPWIQADLELTNTQMGLLIGLAFAIFYTVMGIPIAFIADRVNRKGLLAIALATWSGFTALTGLAQNFLHIGLARIGVGVGEAGGSPPSHSIISDLYGKEERAGALGVYSLGIPLGIMSAYFITVALMGADPSAVDWRRIFIILGVSGILLAVIVMFTIREPKRGAMEAAPSTDIPKVPFSQALKTLLSIPSWWWMSFGIAFASFAAYALSGFQTKYLGLLEPDMTGARLREILLWLGVMNGLFYASGTFLGARFVDKQAKKSVSAYGWVPALSILIALPIGLLSLWVPSINMHLVLLAPFQFLLGVYLGPSFAIAQTLAPVHIRAMSTALFFFILNMIALGGGPTVAGFLIDVFASDTVSQLEATRYALMTVFGSFILAVISFMMVRRTLPKDWADAEARNSTAS</sequence>
<feature type="transmembrane region" description="Helical" evidence="6">
    <location>
        <begin position="84"/>
        <end position="103"/>
    </location>
</feature>
<dbReference type="EMBL" id="BSNJ01000001">
    <property type="protein sequence ID" value="GLQ19286.1"/>
    <property type="molecule type" value="Genomic_DNA"/>
</dbReference>
<keyword evidence="9" id="KW-1185">Reference proteome</keyword>
<protein>
    <submittedName>
        <fullName evidence="8">MFS transporter</fullName>
    </submittedName>
</protein>
<feature type="transmembrane region" description="Helical" evidence="6">
    <location>
        <begin position="406"/>
        <end position="425"/>
    </location>
</feature>
<feature type="transmembrane region" description="Helical" evidence="6">
    <location>
        <begin position="231"/>
        <end position="251"/>
    </location>
</feature>
<gene>
    <name evidence="8" type="ORF">GCM10007854_02410</name>
</gene>
<evidence type="ECO:0000313" key="9">
    <source>
        <dbReference type="Proteomes" id="UP001161390"/>
    </source>
</evidence>
<name>A0ABQ5UVI5_9PROT</name>
<evidence type="ECO:0000256" key="6">
    <source>
        <dbReference type="SAM" id="Phobius"/>
    </source>
</evidence>
<feature type="transmembrane region" description="Helical" evidence="6">
    <location>
        <begin position="271"/>
        <end position="294"/>
    </location>
</feature>
<feature type="transmembrane region" description="Helical" evidence="6">
    <location>
        <begin position="333"/>
        <end position="357"/>
    </location>
</feature>
<evidence type="ECO:0000256" key="4">
    <source>
        <dbReference type="ARBA" id="ARBA00022989"/>
    </source>
</evidence>
<dbReference type="PANTHER" id="PTHR23505:SF79">
    <property type="entry name" value="PROTEIN SPINSTER"/>
    <property type="match status" value="1"/>
</dbReference>
<comment type="caution">
    <text evidence="8">The sequence shown here is derived from an EMBL/GenBank/DDBJ whole genome shotgun (WGS) entry which is preliminary data.</text>
</comment>
<feature type="transmembrane region" description="Helical" evidence="6">
    <location>
        <begin position="17"/>
        <end position="43"/>
    </location>
</feature>
<keyword evidence="5 6" id="KW-0472">Membrane</keyword>
<dbReference type="Pfam" id="PF07690">
    <property type="entry name" value="MFS_1"/>
    <property type="match status" value="1"/>
</dbReference>